<evidence type="ECO:0000313" key="4">
    <source>
        <dbReference type="WBParaSite" id="TREG1_30980.1"/>
    </source>
</evidence>
<feature type="signal peptide" evidence="2">
    <location>
        <begin position="1"/>
        <end position="25"/>
    </location>
</feature>
<evidence type="ECO:0000256" key="1">
    <source>
        <dbReference type="SAM" id="Coils"/>
    </source>
</evidence>
<dbReference type="WBParaSite" id="TREG1_30980.1">
    <property type="protein sequence ID" value="TREG1_30980.1"/>
    <property type="gene ID" value="TREG1_30980"/>
</dbReference>
<organism evidence="3 4">
    <name type="scientific">Trichobilharzia regenti</name>
    <name type="common">Nasal bird schistosome</name>
    <dbReference type="NCBI Taxonomy" id="157069"/>
    <lineage>
        <taxon>Eukaryota</taxon>
        <taxon>Metazoa</taxon>
        <taxon>Spiralia</taxon>
        <taxon>Lophotrochozoa</taxon>
        <taxon>Platyhelminthes</taxon>
        <taxon>Trematoda</taxon>
        <taxon>Digenea</taxon>
        <taxon>Strigeidida</taxon>
        <taxon>Schistosomatoidea</taxon>
        <taxon>Schistosomatidae</taxon>
        <taxon>Trichobilharzia</taxon>
    </lineage>
</organism>
<accession>A0AA85JNP3</accession>
<feature type="chain" id="PRO_5041650027" evidence="2">
    <location>
        <begin position="26"/>
        <end position="196"/>
    </location>
</feature>
<proteinExistence type="predicted"/>
<reference evidence="3" key="1">
    <citation type="submission" date="2022-06" db="EMBL/GenBank/DDBJ databases">
        <authorList>
            <person name="Berger JAMES D."/>
            <person name="Berger JAMES D."/>
        </authorList>
    </citation>
    <scope>NUCLEOTIDE SEQUENCE [LARGE SCALE GENOMIC DNA]</scope>
</reference>
<evidence type="ECO:0000313" key="3">
    <source>
        <dbReference type="Proteomes" id="UP000050795"/>
    </source>
</evidence>
<feature type="coiled-coil region" evidence="1">
    <location>
        <begin position="42"/>
        <end position="80"/>
    </location>
</feature>
<keyword evidence="1" id="KW-0175">Coiled coil</keyword>
<evidence type="ECO:0000256" key="2">
    <source>
        <dbReference type="SAM" id="SignalP"/>
    </source>
</evidence>
<keyword evidence="3" id="KW-1185">Reference proteome</keyword>
<protein>
    <submittedName>
        <fullName evidence="4">Uncharacterized protein</fullName>
    </submittedName>
</protein>
<name>A0AA85JNP3_TRIRE</name>
<reference evidence="4" key="2">
    <citation type="submission" date="2023-11" db="UniProtKB">
        <authorList>
            <consortium name="WormBaseParasite"/>
        </authorList>
    </citation>
    <scope>IDENTIFICATION</scope>
</reference>
<dbReference type="AlphaFoldDB" id="A0AA85JNP3"/>
<keyword evidence="2" id="KW-0732">Signal</keyword>
<dbReference type="Proteomes" id="UP000050795">
    <property type="component" value="Unassembled WGS sequence"/>
</dbReference>
<sequence length="196" mass="23009">MVYFAYNHIAFVTLLAFVAVNAVKSTDVTEIQRKLHESEFTIRDIILSVIRAEKELQKLKDKILKQNENLQAEIEKYIDCLETAYKYKWGETAFHRIISRLETEHNEKLSTTMKCVEQKVSTYQEKKKQFPVDRCLENPPSVNKEDLDQLNEDINRVFTLKHWIGVHSFYINLYKTLLKVLTRNGEQVPGSILELT</sequence>